<keyword evidence="13" id="KW-0067">ATP-binding</keyword>
<dbReference type="InterPro" id="IPR036097">
    <property type="entry name" value="HisK_dim/P_sf"/>
</dbReference>
<evidence type="ECO:0000256" key="7">
    <source>
        <dbReference type="ARBA" id="ARBA00022553"/>
    </source>
</evidence>
<dbReference type="PANTHER" id="PTHR45453:SF1">
    <property type="entry name" value="PHOSPHATE REGULON SENSOR PROTEIN PHOR"/>
    <property type="match status" value="1"/>
</dbReference>
<dbReference type="SUPFAM" id="SSF55874">
    <property type="entry name" value="ATPase domain of HSP90 chaperone/DNA topoisomerase II/histidine kinase"/>
    <property type="match status" value="1"/>
</dbReference>
<keyword evidence="11" id="KW-0547">Nucleotide-binding</keyword>
<keyword evidence="7" id="KW-0597">Phosphoprotein</keyword>
<evidence type="ECO:0000256" key="17">
    <source>
        <dbReference type="ARBA" id="ARBA00025207"/>
    </source>
</evidence>
<comment type="catalytic activity">
    <reaction evidence="1">
        <text>ATP + protein L-histidine = ADP + protein N-phospho-L-histidine.</text>
        <dbReference type="EC" id="2.7.13.3"/>
    </reaction>
</comment>
<dbReference type="EC" id="2.7.13.3" evidence="3"/>
<dbReference type="Pfam" id="PF13188">
    <property type="entry name" value="PAS_8"/>
    <property type="match status" value="1"/>
</dbReference>
<dbReference type="SUPFAM" id="SSF47384">
    <property type="entry name" value="Homodimeric domain of signal transducing histidine kinase"/>
    <property type="match status" value="1"/>
</dbReference>
<dbReference type="EMBL" id="CP141769">
    <property type="protein sequence ID" value="WRS39534.1"/>
    <property type="molecule type" value="Genomic_DNA"/>
</dbReference>
<dbReference type="CDD" id="cd00130">
    <property type="entry name" value="PAS"/>
    <property type="match status" value="1"/>
</dbReference>
<evidence type="ECO:0000256" key="12">
    <source>
        <dbReference type="ARBA" id="ARBA00022777"/>
    </source>
</evidence>
<dbReference type="PANTHER" id="PTHR45453">
    <property type="entry name" value="PHOSPHATE REGULON SENSOR PROTEIN PHOR"/>
    <property type="match status" value="1"/>
</dbReference>
<dbReference type="Proteomes" id="UP001334732">
    <property type="component" value="Chromosome"/>
</dbReference>
<dbReference type="InterPro" id="IPR003661">
    <property type="entry name" value="HisK_dim/P_dom"/>
</dbReference>
<evidence type="ECO:0000256" key="13">
    <source>
        <dbReference type="ARBA" id="ARBA00022840"/>
    </source>
</evidence>
<evidence type="ECO:0000313" key="20">
    <source>
        <dbReference type="Proteomes" id="UP001334732"/>
    </source>
</evidence>
<dbReference type="InterPro" id="IPR014310">
    <property type="entry name" value="Sig_transdc_His_kinase_PhoR"/>
</dbReference>
<evidence type="ECO:0000256" key="16">
    <source>
        <dbReference type="ARBA" id="ARBA00023136"/>
    </source>
</evidence>
<dbReference type="NCBIfam" id="TIGR02966">
    <property type="entry name" value="phoR_proteo"/>
    <property type="match status" value="1"/>
</dbReference>
<dbReference type="PROSITE" id="PS50109">
    <property type="entry name" value="HIS_KIN"/>
    <property type="match status" value="1"/>
</dbReference>
<accession>A0ABZ1CJJ2</accession>
<dbReference type="InterPro" id="IPR004358">
    <property type="entry name" value="Sig_transdc_His_kin-like_C"/>
</dbReference>
<keyword evidence="10" id="KW-0812">Transmembrane</keyword>
<dbReference type="InterPro" id="IPR003594">
    <property type="entry name" value="HATPase_dom"/>
</dbReference>
<keyword evidence="16" id="KW-0472">Membrane</keyword>
<evidence type="ECO:0000256" key="1">
    <source>
        <dbReference type="ARBA" id="ARBA00000085"/>
    </source>
</evidence>
<comment type="function">
    <text evidence="17">Member of the two-component regulatory system PhoR/PhoB involved in the phosphate regulon genes expression. PhoR may function as a membrane-associated protein kinase that phosphorylates PhoB in response to environmental signals.</text>
</comment>
<name>A0ABZ1CJJ2_9PROT</name>
<dbReference type="InterPro" id="IPR021766">
    <property type="entry name" value="PhoR_N"/>
</dbReference>
<dbReference type="SUPFAM" id="SSF55785">
    <property type="entry name" value="PYP-like sensor domain (PAS domain)"/>
    <property type="match status" value="1"/>
</dbReference>
<dbReference type="SMART" id="SM00388">
    <property type="entry name" value="HisKA"/>
    <property type="match status" value="1"/>
</dbReference>
<reference evidence="19 20" key="1">
    <citation type="submission" date="2023-12" db="EMBL/GenBank/DDBJ databases">
        <title>Thiobacillus sedimentum sp. nov., a chemolithoautotrophic sulfur-oxidizing bacterium isolated from freshwater sediment.</title>
        <authorList>
            <person name="Luo J."/>
            <person name="Dai C."/>
        </authorList>
    </citation>
    <scope>NUCLEOTIDE SEQUENCE [LARGE SCALE GENOMIC DNA]</scope>
    <source>
        <strain evidence="19 20">SCUT-2</strain>
    </source>
</reference>
<evidence type="ECO:0000256" key="2">
    <source>
        <dbReference type="ARBA" id="ARBA00004236"/>
    </source>
</evidence>
<dbReference type="InterPro" id="IPR005467">
    <property type="entry name" value="His_kinase_dom"/>
</dbReference>
<comment type="subcellular location">
    <subcellularLocation>
        <location evidence="2">Cell membrane</location>
    </subcellularLocation>
</comment>
<evidence type="ECO:0000256" key="5">
    <source>
        <dbReference type="ARBA" id="ARBA00022448"/>
    </source>
</evidence>
<dbReference type="SMART" id="SM00091">
    <property type="entry name" value="PAS"/>
    <property type="match status" value="1"/>
</dbReference>
<feature type="domain" description="Histidine kinase" evidence="18">
    <location>
        <begin position="211"/>
        <end position="427"/>
    </location>
</feature>
<dbReference type="Pfam" id="PF11808">
    <property type="entry name" value="PhoR"/>
    <property type="match status" value="1"/>
</dbReference>
<evidence type="ECO:0000256" key="14">
    <source>
        <dbReference type="ARBA" id="ARBA00022989"/>
    </source>
</evidence>
<dbReference type="PRINTS" id="PR00344">
    <property type="entry name" value="BCTRLSENSOR"/>
</dbReference>
<evidence type="ECO:0000259" key="18">
    <source>
        <dbReference type="PROSITE" id="PS50109"/>
    </source>
</evidence>
<keyword evidence="14" id="KW-1133">Transmembrane helix</keyword>
<keyword evidence="20" id="KW-1185">Reference proteome</keyword>
<proteinExistence type="predicted"/>
<evidence type="ECO:0000256" key="11">
    <source>
        <dbReference type="ARBA" id="ARBA00022741"/>
    </source>
</evidence>
<keyword evidence="8" id="KW-0592">Phosphate transport</keyword>
<evidence type="ECO:0000256" key="8">
    <source>
        <dbReference type="ARBA" id="ARBA00022592"/>
    </source>
</evidence>
<keyword evidence="15" id="KW-0902">Two-component regulatory system</keyword>
<evidence type="ECO:0000313" key="19">
    <source>
        <dbReference type="EMBL" id="WRS39534.1"/>
    </source>
</evidence>
<dbReference type="SMART" id="SM00387">
    <property type="entry name" value="HATPase_c"/>
    <property type="match status" value="1"/>
</dbReference>
<dbReference type="Gene3D" id="1.10.287.130">
    <property type="match status" value="1"/>
</dbReference>
<gene>
    <name evidence="19" type="primary">phoR</name>
    <name evidence="19" type="ORF">VA613_01315</name>
</gene>
<organism evidence="19 20">
    <name type="scientific">Thiobacillus sedimenti</name>
    <dbReference type="NCBI Taxonomy" id="3110231"/>
    <lineage>
        <taxon>Bacteria</taxon>
        <taxon>Pseudomonadati</taxon>
        <taxon>Pseudomonadota</taxon>
        <taxon>Betaproteobacteria</taxon>
        <taxon>Nitrosomonadales</taxon>
        <taxon>Thiobacillaceae</taxon>
        <taxon>Thiobacillus</taxon>
    </lineage>
</organism>
<dbReference type="InterPro" id="IPR035965">
    <property type="entry name" value="PAS-like_dom_sf"/>
</dbReference>
<keyword evidence="9" id="KW-0808">Transferase</keyword>
<evidence type="ECO:0000256" key="9">
    <source>
        <dbReference type="ARBA" id="ARBA00022679"/>
    </source>
</evidence>
<evidence type="ECO:0000256" key="10">
    <source>
        <dbReference type="ARBA" id="ARBA00022692"/>
    </source>
</evidence>
<dbReference type="CDD" id="cd00082">
    <property type="entry name" value="HisKA"/>
    <property type="match status" value="1"/>
</dbReference>
<dbReference type="InterPro" id="IPR000014">
    <property type="entry name" value="PAS"/>
</dbReference>
<dbReference type="Pfam" id="PF00512">
    <property type="entry name" value="HisKA"/>
    <property type="match status" value="1"/>
</dbReference>
<dbReference type="InterPro" id="IPR036890">
    <property type="entry name" value="HATPase_C_sf"/>
</dbReference>
<keyword evidence="6" id="KW-1003">Cell membrane</keyword>
<protein>
    <recommendedName>
        <fullName evidence="4">Phosphate regulon sensor protein PhoR</fullName>
        <ecNumber evidence="3">2.7.13.3</ecNumber>
    </recommendedName>
</protein>
<dbReference type="Pfam" id="PF02518">
    <property type="entry name" value="HATPase_c"/>
    <property type="match status" value="1"/>
</dbReference>
<sequence length="448" mass="50250">MGFWWRPFSVLASVLLVALILWAASGWIAALGFLAGIQAFVMLRRLWQEFRLARWLENPDEVDPPDATGTWGDIFYRLQKLQRRQRASRSELSTALEQFEHAAQAVPDGMVILNGNEQIEWCNPASRKYMGLDCERDRGQFIRYLMRQAHFLEFLDAADFSRRLVCKSPVNREVVLSVQLVPFGVGKKLLIARDITDLERVDAMRRDFIANVSHELRTPLTVVGGFVETLADAPDLPAAESRRYFDLMLDHTRRMQRLLDDLLTLSRLESADHGLQDESVNVPELAQALKAEGESLSRGRHRVHLQLASSAWLKGSLQEIRSALGNLVSNAVRYTPDGGEITLAWNERDGEGVFSVTDTGEGIAAEHIPRLTERFYRVDRSRSRETGGTGLGLAIVKHVLTRHGGRLDIQSTPGRGSTFSAIFPTQRVQRAPDEGTVIPFPERGQAAG</sequence>
<dbReference type="InterPro" id="IPR050351">
    <property type="entry name" value="BphY/WalK/GraS-like"/>
</dbReference>
<dbReference type="Gene3D" id="3.30.450.20">
    <property type="entry name" value="PAS domain"/>
    <property type="match status" value="1"/>
</dbReference>
<dbReference type="RefSeq" id="WP_324780065.1">
    <property type="nucleotide sequence ID" value="NZ_CP141769.1"/>
</dbReference>
<keyword evidence="12 19" id="KW-0418">Kinase</keyword>
<dbReference type="Gene3D" id="3.30.565.10">
    <property type="entry name" value="Histidine kinase-like ATPase, C-terminal domain"/>
    <property type="match status" value="1"/>
</dbReference>
<evidence type="ECO:0000256" key="4">
    <source>
        <dbReference type="ARBA" id="ARBA00019665"/>
    </source>
</evidence>
<evidence type="ECO:0000256" key="15">
    <source>
        <dbReference type="ARBA" id="ARBA00023012"/>
    </source>
</evidence>
<dbReference type="GO" id="GO:0016301">
    <property type="term" value="F:kinase activity"/>
    <property type="evidence" value="ECO:0007669"/>
    <property type="project" value="UniProtKB-KW"/>
</dbReference>
<evidence type="ECO:0000256" key="3">
    <source>
        <dbReference type="ARBA" id="ARBA00012438"/>
    </source>
</evidence>
<keyword evidence="5" id="KW-0813">Transport</keyword>
<evidence type="ECO:0000256" key="6">
    <source>
        <dbReference type="ARBA" id="ARBA00022475"/>
    </source>
</evidence>